<dbReference type="EMBL" id="LR031873">
    <property type="protein sequence ID" value="VDD11311.1"/>
    <property type="molecule type" value="Genomic_DNA"/>
</dbReference>
<name>A0A3P6CMK7_BRAOL</name>
<evidence type="ECO:0000256" key="1">
    <source>
        <dbReference type="SAM" id="MobiDB-lite"/>
    </source>
</evidence>
<feature type="compositionally biased region" description="Basic residues" evidence="1">
    <location>
        <begin position="35"/>
        <end position="46"/>
    </location>
</feature>
<proteinExistence type="predicted"/>
<dbReference type="AlphaFoldDB" id="A0A3P6CMK7"/>
<feature type="region of interest" description="Disordered" evidence="1">
    <location>
        <begin position="14"/>
        <end position="100"/>
    </location>
</feature>
<organism evidence="2">
    <name type="scientific">Brassica oleracea</name>
    <name type="common">Wild cabbage</name>
    <dbReference type="NCBI Taxonomy" id="3712"/>
    <lineage>
        <taxon>Eukaryota</taxon>
        <taxon>Viridiplantae</taxon>
        <taxon>Streptophyta</taxon>
        <taxon>Embryophyta</taxon>
        <taxon>Tracheophyta</taxon>
        <taxon>Spermatophyta</taxon>
        <taxon>Magnoliopsida</taxon>
        <taxon>eudicotyledons</taxon>
        <taxon>Gunneridae</taxon>
        <taxon>Pentapetalae</taxon>
        <taxon>rosids</taxon>
        <taxon>malvids</taxon>
        <taxon>Brassicales</taxon>
        <taxon>Brassicaceae</taxon>
        <taxon>Brassiceae</taxon>
        <taxon>Brassica</taxon>
    </lineage>
</organism>
<accession>A0A3P6CMK7</accession>
<protein>
    <submittedName>
        <fullName evidence="2">Uncharacterized protein</fullName>
    </submittedName>
</protein>
<gene>
    <name evidence="2" type="ORF">BOLC4T26087H</name>
</gene>
<feature type="compositionally biased region" description="Basic and acidic residues" evidence="1">
    <location>
        <begin position="51"/>
        <end position="63"/>
    </location>
</feature>
<evidence type="ECO:0000313" key="2">
    <source>
        <dbReference type="EMBL" id="VDD11311.1"/>
    </source>
</evidence>
<reference evidence="2" key="1">
    <citation type="submission" date="2018-11" db="EMBL/GenBank/DDBJ databases">
        <authorList>
            <consortium name="Genoscope - CEA"/>
            <person name="William W."/>
        </authorList>
    </citation>
    <scope>NUCLEOTIDE SEQUENCE</scope>
</reference>
<sequence length="100" mass="11513">MILLRRKLRLQVRWFHNKEGKAFSSPTNEEDKGRKQSRQGRRRRGGKAGTHNKERSVDGDAKKGVTSSQGLEDGEIPPEEHLRGHHRNNSVRENGILNHR</sequence>